<dbReference type="STRING" id="342108.amb1011"/>
<keyword evidence="3" id="KW-1185">Reference proteome</keyword>
<proteinExistence type="predicted"/>
<feature type="compositionally biased region" description="Basic residues" evidence="1">
    <location>
        <begin position="1"/>
        <end position="10"/>
    </location>
</feature>
<name>Q2W8L0_PARM1</name>
<evidence type="ECO:0000256" key="1">
    <source>
        <dbReference type="SAM" id="MobiDB-lite"/>
    </source>
</evidence>
<sequence length="106" mass="11502">MPLSRSKLRRSSPPASGPTAAFSVRTSSTQHMPVMRKARDLPGRGGWSAAVGRTADAPPPQHLLVQQDLASDMTRTPSTRSVIALDNHPIQVEHGPWSHYRVNGKS</sequence>
<accession>Q2W8L0</accession>
<protein>
    <submittedName>
        <fullName evidence="2">Uncharacterized protein</fullName>
    </submittedName>
</protein>
<dbReference type="EMBL" id="AP007255">
    <property type="protein sequence ID" value="BAE49815.1"/>
    <property type="molecule type" value="Genomic_DNA"/>
</dbReference>
<dbReference type="AlphaFoldDB" id="Q2W8L0"/>
<feature type="region of interest" description="Disordered" evidence="1">
    <location>
        <begin position="1"/>
        <end position="59"/>
    </location>
</feature>
<dbReference type="HOGENOM" id="CLU_2219932_0_0_5"/>
<dbReference type="Proteomes" id="UP000007058">
    <property type="component" value="Chromosome"/>
</dbReference>
<organism evidence="2 3">
    <name type="scientific">Paramagnetospirillum magneticum (strain ATCC 700264 / AMB-1)</name>
    <name type="common">Magnetospirillum magneticum</name>
    <dbReference type="NCBI Taxonomy" id="342108"/>
    <lineage>
        <taxon>Bacteria</taxon>
        <taxon>Pseudomonadati</taxon>
        <taxon>Pseudomonadota</taxon>
        <taxon>Alphaproteobacteria</taxon>
        <taxon>Rhodospirillales</taxon>
        <taxon>Magnetospirillaceae</taxon>
        <taxon>Paramagnetospirillum</taxon>
    </lineage>
</organism>
<evidence type="ECO:0000313" key="3">
    <source>
        <dbReference type="Proteomes" id="UP000007058"/>
    </source>
</evidence>
<dbReference type="KEGG" id="mag:amb1011"/>
<reference evidence="2 3" key="1">
    <citation type="journal article" date="2005" name="DNA Res.">
        <title>Complete genome sequence of the facultative anaerobic magnetotactic bacterium Magnetospirillum sp. strain AMB-1.</title>
        <authorList>
            <person name="Matsunaga T."/>
            <person name="Okamura Y."/>
            <person name="Fukuda Y."/>
            <person name="Wahyudi A.T."/>
            <person name="Murase Y."/>
            <person name="Takeyama H."/>
        </authorList>
    </citation>
    <scope>NUCLEOTIDE SEQUENCE [LARGE SCALE GENOMIC DNA]</scope>
    <source>
        <strain evidence="3">ATCC 700264 / AMB-1</strain>
    </source>
</reference>
<gene>
    <name evidence="2" type="ordered locus">amb1011</name>
</gene>
<evidence type="ECO:0000313" key="2">
    <source>
        <dbReference type="EMBL" id="BAE49815.1"/>
    </source>
</evidence>